<reference evidence="5" key="1">
    <citation type="submission" date="2022-01" db="EMBL/GenBank/DDBJ databases">
        <authorList>
            <person name="King R."/>
        </authorList>
    </citation>
    <scope>NUCLEOTIDE SEQUENCE</scope>
</reference>
<evidence type="ECO:0000256" key="1">
    <source>
        <dbReference type="ARBA" id="ARBA00023157"/>
    </source>
</evidence>
<organism evidence="5 6">
    <name type="scientific">Diabrotica balteata</name>
    <name type="common">Banded cucumber beetle</name>
    <dbReference type="NCBI Taxonomy" id="107213"/>
    <lineage>
        <taxon>Eukaryota</taxon>
        <taxon>Metazoa</taxon>
        <taxon>Ecdysozoa</taxon>
        <taxon>Arthropoda</taxon>
        <taxon>Hexapoda</taxon>
        <taxon>Insecta</taxon>
        <taxon>Pterygota</taxon>
        <taxon>Neoptera</taxon>
        <taxon>Endopterygota</taxon>
        <taxon>Coleoptera</taxon>
        <taxon>Polyphaga</taxon>
        <taxon>Cucujiformia</taxon>
        <taxon>Chrysomeloidea</taxon>
        <taxon>Chrysomelidae</taxon>
        <taxon>Galerucinae</taxon>
        <taxon>Diabroticina</taxon>
        <taxon>Diabroticites</taxon>
        <taxon>Diabrotica</taxon>
    </lineage>
</organism>
<protein>
    <recommendedName>
        <fullName evidence="4">CUB domain-containing protein</fullName>
    </recommendedName>
</protein>
<dbReference type="PANTHER" id="PTHR47537:SF1">
    <property type="entry name" value="CUB DOMAIN-CONTAINING PROTEIN"/>
    <property type="match status" value="1"/>
</dbReference>
<dbReference type="SMART" id="SM00042">
    <property type="entry name" value="CUB"/>
    <property type="match status" value="1"/>
</dbReference>
<name>A0A9N9X9W9_DIABA</name>
<feature type="domain" description="CUB" evidence="4">
    <location>
        <begin position="550"/>
        <end position="677"/>
    </location>
</feature>
<evidence type="ECO:0000256" key="2">
    <source>
        <dbReference type="PROSITE-ProRule" id="PRU00059"/>
    </source>
</evidence>
<feature type="domain" description="CUB" evidence="4">
    <location>
        <begin position="98"/>
        <end position="234"/>
    </location>
</feature>
<comment type="caution">
    <text evidence="2">Lacks conserved residue(s) required for the propagation of feature annotation.</text>
</comment>
<evidence type="ECO:0000313" key="5">
    <source>
        <dbReference type="EMBL" id="CAG9830748.1"/>
    </source>
</evidence>
<dbReference type="Pfam" id="PF00431">
    <property type="entry name" value="CUB"/>
    <property type="match status" value="1"/>
</dbReference>
<feature type="compositionally biased region" description="Basic and acidic residues" evidence="3">
    <location>
        <begin position="1074"/>
        <end position="1110"/>
    </location>
</feature>
<sequence>MLHNNPLCHHKIVDGNAKTDVSNRKEPGIFCGESEQPQTFMSETSFVKVLFHVENYTDQTYLSFDTRAEQQLVVYLRYGQHPELYPNRRGEVVQGSYCERIFRDCRLQTCYVQSPAYPGIYPRNLHCRYYLNTRLPFIKLYIENEEFNIDGQRCENIMTCPMRPISSGEENCPYDYIKIYDGKNEFSPVIGTFCGMGKFPYSIIGTSQDLFVEFVSSPAGPLLNTGFHFNVGNWPGHVDTAGSRNGTCDWLLSSESLRELPEIQKEYFFLLLIGIHLTRVVHILCKAKKMKFFRINRIESPIKPIEGDCGESLTLYDASWPDDAKIIKTFCDTFSKAMEKHDFVSTGNSLFVRFESKTGSYSGSSLYYWAHYDFFNNTKLGEAVPGRQCDEIFSSWKLVKGWLRSPLNTLVYKTPQTSEDVSCLYRFVTDKRLFARVILTINNVYFKESPYNHGPCTNCLEDRVDKLVIWEPLLPGANSTHPPISLNKAAQNGDVTCICNRQAFSTQIISKGEQLNLQMIVDSTHSALSYFKHSASLFEATYEFVHGPLCGPAIIQPITDGEIHYPYYEAIGYVEPPKSIRCIWEIKVNRERDFWLHFDQIKFSSKSCDDGIVDIFLKGRLDPYLSVCGENVSLAKELPILSSAELSPDGTDPSITIQFIGRTSPTRAAFKIAWTEMFHLPRNVDGSSLMSSRLTEGGNPEDPLGDGCEFACPGEQGLCIPARLVCNGVVNCPNVTDYKVAQQSSQFEDIPIEQYVHNDHQNDEIDVELMPRSPKLLSIARNSNSDTNINTGNNHHHYFEELTSQIIKSRSKRHITTERPITVLEKIGQPLELFTVDKENTTDRYVNASVIKLNETENNLNRTLQINDFLRFRRALQTDLAKPQNLRSQSAGTFIQADPHGIIGQSQILAAESTNRNNITRETRGATKEQWVKQSYPVQRDETNFDDNIQLASNSVRAPRVHFVTNGMQDRDHLEYKLDKEARYGPNTKYSPTDLSAEQNYYQPRFARNYTPRYPSAQRDSYRDYPEYNRNYEPESTSGPNRRRIIYYATLPEITRISRDDDFRRPYDNYDYRNRYDERYAPPDHYAYRDRLYDDPRQENDPKDRRDPRYPLRVSTDVRVNDIRKNPERRIYSDVDRAKFVPTR</sequence>
<dbReference type="InterPro" id="IPR002172">
    <property type="entry name" value="LDrepeatLR_classA_rpt"/>
</dbReference>
<feature type="compositionally biased region" description="Basic and acidic residues" evidence="3">
    <location>
        <begin position="1020"/>
        <end position="1033"/>
    </location>
</feature>
<dbReference type="CDD" id="cd00112">
    <property type="entry name" value="LDLa"/>
    <property type="match status" value="1"/>
</dbReference>
<dbReference type="SUPFAM" id="SSF49854">
    <property type="entry name" value="Spermadhesin, CUB domain"/>
    <property type="match status" value="1"/>
</dbReference>
<feature type="region of interest" description="Disordered" evidence="3">
    <location>
        <begin position="979"/>
        <end position="1040"/>
    </location>
</feature>
<gene>
    <name evidence="5" type="ORF">DIABBA_LOCUS4410</name>
</gene>
<keyword evidence="1" id="KW-1015">Disulfide bond</keyword>
<dbReference type="OrthoDB" id="6155811at2759"/>
<dbReference type="AlphaFoldDB" id="A0A9N9X9W9"/>
<keyword evidence="6" id="KW-1185">Reference proteome</keyword>
<feature type="region of interest" description="Disordered" evidence="3">
    <location>
        <begin position="1074"/>
        <end position="1113"/>
    </location>
</feature>
<dbReference type="EMBL" id="OU898278">
    <property type="protein sequence ID" value="CAG9830748.1"/>
    <property type="molecule type" value="Genomic_DNA"/>
</dbReference>
<evidence type="ECO:0000256" key="3">
    <source>
        <dbReference type="SAM" id="MobiDB-lite"/>
    </source>
</evidence>
<dbReference type="FunFam" id="2.60.120.290:FF:000055">
    <property type="entry name" value="Dorsal-ventral patterning protein tolloid"/>
    <property type="match status" value="1"/>
</dbReference>
<evidence type="ECO:0000259" key="4">
    <source>
        <dbReference type="PROSITE" id="PS01180"/>
    </source>
</evidence>
<dbReference type="CDD" id="cd00041">
    <property type="entry name" value="CUB"/>
    <property type="match status" value="1"/>
</dbReference>
<accession>A0A9N9X9W9</accession>
<dbReference type="PROSITE" id="PS01180">
    <property type="entry name" value="CUB"/>
    <property type="match status" value="2"/>
</dbReference>
<dbReference type="PANTHER" id="PTHR47537">
    <property type="entry name" value="CUBILIN"/>
    <property type="match status" value="1"/>
</dbReference>
<dbReference type="InterPro" id="IPR035914">
    <property type="entry name" value="Sperma_CUB_dom_sf"/>
</dbReference>
<evidence type="ECO:0000313" key="6">
    <source>
        <dbReference type="Proteomes" id="UP001153709"/>
    </source>
</evidence>
<dbReference type="GO" id="GO:0005886">
    <property type="term" value="C:plasma membrane"/>
    <property type="evidence" value="ECO:0007669"/>
    <property type="project" value="TreeGrafter"/>
</dbReference>
<dbReference type="Proteomes" id="UP001153709">
    <property type="component" value="Chromosome 3"/>
</dbReference>
<feature type="compositionally biased region" description="Polar residues" evidence="3">
    <location>
        <begin position="988"/>
        <end position="1002"/>
    </location>
</feature>
<dbReference type="Gene3D" id="2.60.120.290">
    <property type="entry name" value="Spermadhesin, CUB domain"/>
    <property type="match status" value="2"/>
</dbReference>
<proteinExistence type="predicted"/>
<dbReference type="InterPro" id="IPR053207">
    <property type="entry name" value="Non-NMDA_GluR_Accessory"/>
</dbReference>
<dbReference type="InterPro" id="IPR000859">
    <property type="entry name" value="CUB_dom"/>
</dbReference>